<feature type="compositionally biased region" description="Polar residues" evidence="1">
    <location>
        <begin position="133"/>
        <end position="154"/>
    </location>
</feature>
<feature type="compositionally biased region" description="Polar residues" evidence="1">
    <location>
        <begin position="165"/>
        <end position="182"/>
    </location>
</feature>
<comment type="caution">
    <text evidence="5">The sequence shown here is derived from an EMBL/GenBank/DDBJ whole genome shotgun (WGS) entry which is preliminary data.</text>
</comment>
<dbReference type="Proteomes" id="UP000663823">
    <property type="component" value="Unassembled WGS sequence"/>
</dbReference>
<dbReference type="EMBL" id="CAJOAX010000041">
    <property type="protein sequence ID" value="CAF3489834.1"/>
    <property type="molecule type" value="Genomic_DNA"/>
</dbReference>
<gene>
    <name evidence="5" type="ORF">FNK824_LOCUS4630</name>
    <name evidence="4" type="ORF">OTI717_LOCUS1058</name>
    <name evidence="2" type="ORF">RFH988_LOCUS7349</name>
    <name evidence="3" type="ORF">SEV965_LOCUS9285</name>
</gene>
<evidence type="ECO:0000313" key="3">
    <source>
        <dbReference type="EMBL" id="CAF0971811.1"/>
    </source>
</evidence>
<dbReference type="Proteomes" id="UP000663882">
    <property type="component" value="Unassembled WGS sequence"/>
</dbReference>
<dbReference type="Proteomes" id="UP000663889">
    <property type="component" value="Unassembled WGS sequence"/>
</dbReference>
<accession>A0A818PSB4</accession>
<sequence length="456" mass="52484">MTSSINNNNNSRLNEIKIKPKIGEVRLTNDGTRRKIYTGTSWQYLCQGDPNCRIQAKSTCRNHRNSSLTNNTTLNQLSKIQIKRPKRGDTQILPNGNRRIWRGERWQNLCRADNCLIQAKDFCKLHQNQRMSLPNTNQKSRLSNRTRSYSLTSQQKDEHEHIESNNKSSSSIQDNISFQSPNNKHHQSDENIFETVTISPLRKRELHTRHGRRVRCNGLIWKHLCADKKNNFNKRKSRSQNISIKESNENMSNHIESLLSDTIDTSIKNNTIIEIKNSKKRKTTGDINNEEHIVPKRKSNRRHRKGSNKSITLHLETNSSSSSISDIPMKEKSIEEPISNESDITLSLKSNQFDINDQSIEIPIQSSSSPPPFIYDTSTSAILEQFGTIIKKEEEESLICIPPIHTNGIESPCETLQDFLRVEEMKKKEFKLDCQRISYRLAKIQDCIGSISSMTS</sequence>
<proteinExistence type="predicted"/>
<reference evidence="5" key="1">
    <citation type="submission" date="2021-02" db="EMBL/GenBank/DDBJ databases">
        <authorList>
            <person name="Nowell W R."/>
        </authorList>
    </citation>
    <scope>NUCLEOTIDE SEQUENCE</scope>
</reference>
<organism evidence="5 6">
    <name type="scientific">Rotaria sordida</name>
    <dbReference type="NCBI Taxonomy" id="392033"/>
    <lineage>
        <taxon>Eukaryota</taxon>
        <taxon>Metazoa</taxon>
        <taxon>Spiralia</taxon>
        <taxon>Gnathifera</taxon>
        <taxon>Rotifera</taxon>
        <taxon>Eurotatoria</taxon>
        <taxon>Bdelloidea</taxon>
        <taxon>Philodinida</taxon>
        <taxon>Philodinidae</taxon>
        <taxon>Rotaria</taxon>
    </lineage>
</organism>
<evidence type="ECO:0000313" key="2">
    <source>
        <dbReference type="EMBL" id="CAF0868629.1"/>
    </source>
</evidence>
<evidence type="ECO:0000313" key="5">
    <source>
        <dbReference type="EMBL" id="CAF3625371.1"/>
    </source>
</evidence>
<protein>
    <submittedName>
        <fullName evidence="5">Uncharacterized protein</fullName>
    </submittedName>
</protein>
<dbReference type="EMBL" id="CAJNOO010000232">
    <property type="protein sequence ID" value="CAF0868629.1"/>
    <property type="molecule type" value="Genomic_DNA"/>
</dbReference>
<dbReference type="Proteomes" id="UP000663874">
    <property type="component" value="Unassembled WGS sequence"/>
</dbReference>
<dbReference type="EMBL" id="CAJOBE010000343">
    <property type="protein sequence ID" value="CAF3625371.1"/>
    <property type="molecule type" value="Genomic_DNA"/>
</dbReference>
<feature type="region of interest" description="Disordered" evidence="1">
    <location>
        <begin position="133"/>
        <end position="190"/>
    </location>
</feature>
<evidence type="ECO:0000313" key="4">
    <source>
        <dbReference type="EMBL" id="CAF3489834.1"/>
    </source>
</evidence>
<evidence type="ECO:0000313" key="6">
    <source>
        <dbReference type="Proteomes" id="UP000663874"/>
    </source>
</evidence>
<dbReference type="EMBL" id="CAJNOU010000359">
    <property type="protein sequence ID" value="CAF0971811.1"/>
    <property type="molecule type" value="Genomic_DNA"/>
</dbReference>
<name>A0A818PSB4_9BILA</name>
<evidence type="ECO:0000256" key="1">
    <source>
        <dbReference type="SAM" id="MobiDB-lite"/>
    </source>
</evidence>
<dbReference type="AlphaFoldDB" id="A0A818PSB4"/>
<feature type="compositionally biased region" description="Basic and acidic residues" evidence="1">
    <location>
        <begin position="155"/>
        <end position="164"/>
    </location>
</feature>
<dbReference type="OrthoDB" id="10044276at2759"/>